<evidence type="ECO:0000313" key="3">
    <source>
        <dbReference type="Proteomes" id="UP000054018"/>
    </source>
</evidence>
<organism evidence="2 3">
    <name type="scientific">Pisolithus microcarpus 441</name>
    <dbReference type="NCBI Taxonomy" id="765257"/>
    <lineage>
        <taxon>Eukaryota</taxon>
        <taxon>Fungi</taxon>
        <taxon>Dikarya</taxon>
        <taxon>Basidiomycota</taxon>
        <taxon>Agaricomycotina</taxon>
        <taxon>Agaricomycetes</taxon>
        <taxon>Agaricomycetidae</taxon>
        <taxon>Boletales</taxon>
        <taxon>Sclerodermatineae</taxon>
        <taxon>Pisolithaceae</taxon>
        <taxon>Pisolithus</taxon>
    </lineage>
</organism>
<name>A0A0C9Z9I3_9AGAM</name>
<feature type="region of interest" description="Disordered" evidence="1">
    <location>
        <begin position="27"/>
        <end position="93"/>
    </location>
</feature>
<dbReference type="OrthoDB" id="2712091at2759"/>
<dbReference type="AlphaFoldDB" id="A0A0C9Z9I3"/>
<sequence length="276" mass="29205">MALSFNQQAFVYCTACVYSSNPRLPDGGQANSRNQPRSSCGGSGPLTGKSGPSSFASSVFLSNNTGPSTIPTSRPSSISSSCKGDGGSSQQSHVHSFSLHLKMLALASQSGIEAPACISHMSSGMVDPCQDSHQLRSPQNDELEEAEEVDELEVTTPPPPRSAKLQCMVTFYTPLDGHRLGHNHTLSAVPNPGHDGFRDHGTNVNEDESIDRTLQSDGERLADAIAQSPHPPTAVCSQPLTRTQGHTRGVAKDVVAAHCRQNPAPCLLSNSQLQPI</sequence>
<feature type="compositionally biased region" description="Polar residues" evidence="1">
    <location>
        <begin position="131"/>
        <end position="140"/>
    </location>
</feature>
<reference evidence="2 3" key="1">
    <citation type="submission" date="2014-04" db="EMBL/GenBank/DDBJ databases">
        <authorList>
            <consortium name="DOE Joint Genome Institute"/>
            <person name="Kuo A."/>
            <person name="Kohler A."/>
            <person name="Costa M.D."/>
            <person name="Nagy L.G."/>
            <person name="Floudas D."/>
            <person name="Copeland A."/>
            <person name="Barry K.W."/>
            <person name="Cichocki N."/>
            <person name="Veneault-Fourrey C."/>
            <person name="LaButti K."/>
            <person name="Lindquist E.A."/>
            <person name="Lipzen A."/>
            <person name="Lundell T."/>
            <person name="Morin E."/>
            <person name="Murat C."/>
            <person name="Sun H."/>
            <person name="Tunlid A."/>
            <person name="Henrissat B."/>
            <person name="Grigoriev I.V."/>
            <person name="Hibbett D.S."/>
            <person name="Martin F."/>
            <person name="Nordberg H.P."/>
            <person name="Cantor M.N."/>
            <person name="Hua S.X."/>
        </authorList>
    </citation>
    <scope>NUCLEOTIDE SEQUENCE [LARGE SCALE GENOMIC DNA]</scope>
    <source>
        <strain evidence="2 3">441</strain>
    </source>
</reference>
<proteinExistence type="predicted"/>
<reference evidence="3" key="2">
    <citation type="submission" date="2015-01" db="EMBL/GenBank/DDBJ databases">
        <title>Evolutionary Origins and Diversification of the Mycorrhizal Mutualists.</title>
        <authorList>
            <consortium name="DOE Joint Genome Institute"/>
            <consortium name="Mycorrhizal Genomics Consortium"/>
            <person name="Kohler A."/>
            <person name="Kuo A."/>
            <person name="Nagy L.G."/>
            <person name="Floudas D."/>
            <person name="Copeland A."/>
            <person name="Barry K.W."/>
            <person name="Cichocki N."/>
            <person name="Veneault-Fourrey C."/>
            <person name="LaButti K."/>
            <person name="Lindquist E.A."/>
            <person name="Lipzen A."/>
            <person name="Lundell T."/>
            <person name="Morin E."/>
            <person name="Murat C."/>
            <person name="Riley R."/>
            <person name="Ohm R."/>
            <person name="Sun H."/>
            <person name="Tunlid A."/>
            <person name="Henrissat B."/>
            <person name="Grigoriev I.V."/>
            <person name="Hibbett D.S."/>
            <person name="Martin F."/>
        </authorList>
    </citation>
    <scope>NUCLEOTIDE SEQUENCE [LARGE SCALE GENOMIC DNA]</scope>
    <source>
        <strain evidence="3">441</strain>
    </source>
</reference>
<gene>
    <name evidence="2" type="ORF">PISMIDRAFT_25100</name>
</gene>
<dbReference type="HOGENOM" id="CLU_1008705_0_0_1"/>
<feature type="compositionally biased region" description="Polar residues" evidence="1">
    <location>
        <begin position="50"/>
        <end position="66"/>
    </location>
</feature>
<evidence type="ECO:0000256" key="1">
    <source>
        <dbReference type="SAM" id="MobiDB-lite"/>
    </source>
</evidence>
<feature type="compositionally biased region" description="Polar residues" evidence="1">
    <location>
        <begin position="29"/>
        <end position="40"/>
    </location>
</feature>
<accession>A0A0C9Z9I3</accession>
<feature type="region of interest" description="Disordered" evidence="1">
    <location>
        <begin position="128"/>
        <end position="161"/>
    </location>
</feature>
<protein>
    <submittedName>
        <fullName evidence="2">Uncharacterized protein</fullName>
    </submittedName>
</protein>
<feature type="compositionally biased region" description="Acidic residues" evidence="1">
    <location>
        <begin position="141"/>
        <end position="153"/>
    </location>
</feature>
<keyword evidence="3" id="KW-1185">Reference proteome</keyword>
<feature type="compositionally biased region" description="Low complexity" evidence="1">
    <location>
        <begin position="67"/>
        <end position="81"/>
    </location>
</feature>
<evidence type="ECO:0000313" key="2">
    <source>
        <dbReference type="EMBL" id="KIK16548.1"/>
    </source>
</evidence>
<dbReference type="Proteomes" id="UP000054018">
    <property type="component" value="Unassembled WGS sequence"/>
</dbReference>
<dbReference type="EMBL" id="KN833854">
    <property type="protein sequence ID" value="KIK16548.1"/>
    <property type="molecule type" value="Genomic_DNA"/>
</dbReference>